<gene>
    <name evidence="3" type="ORF">SAMN05443377_11815</name>
</gene>
<protein>
    <submittedName>
        <fullName evidence="3">Methylmalonyl-CoA/ethylmalonyl-CoA epimerase</fullName>
    </submittedName>
</protein>
<organism evidence="3 4">
    <name type="scientific">Propionibacterium cyclohexanicum</name>
    <dbReference type="NCBI Taxonomy" id="64702"/>
    <lineage>
        <taxon>Bacteria</taxon>
        <taxon>Bacillati</taxon>
        <taxon>Actinomycetota</taxon>
        <taxon>Actinomycetes</taxon>
        <taxon>Propionibacteriales</taxon>
        <taxon>Propionibacteriaceae</taxon>
        <taxon>Propionibacterium</taxon>
    </lineage>
</organism>
<dbReference type="EMBL" id="FOGZ01000018">
    <property type="protein sequence ID" value="SER91398.1"/>
    <property type="molecule type" value="Genomic_DNA"/>
</dbReference>
<feature type="domain" description="VOC" evidence="2">
    <location>
        <begin position="17"/>
        <end position="138"/>
    </location>
</feature>
<reference evidence="3 4" key="1">
    <citation type="submission" date="2016-10" db="EMBL/GenBank/DDBJ databases">
        <authorList>
            <person name="de Groot N.N."/>
        </authorList>
    </citation>
    <scope>NUCLEOTIDE SEQUENCE [LARGE SCALE GENOMIC DNA]</scope>
    <source>
        <strain evidence="3 4">DSM 16859</strain>
    </source>
</reference>
<dbReference type="AlphaFoldDB" id="A0A1H9T2M6"/>
<proteinExistence type="predicted"/>
<evidence type="ECO:0000313" key="4">
    <source>
        <dbReference type="Proteomes" id="UP000198815"/>
    </source>
</evidence>
<dbReference type="GO" id="GO:0046491">
    <property type="term" value="P:L-methylmalonyl-CoA metabolic process"/>
    <property type="evidence" value="ECO:0007669"/>
    <property type="project" value="TreeGrafter"/>
</dbReference>
<dbReference type="GO" id="GO:0004493">
    <property type="term" value="F:methylmalonyl-CoA epimerase activity"/>
    <property type="evidence" value="ECO:0007669"/>
    <property type="project" value="TreeGrafter"/>
</dbReference>
<keyword evidence="4" id="KW-1185">Reference proteome</keyword>
<keyword evidence="1" id="KW-0479">Metal-binding</keyword>
<dbReference type="RefSeq" id="WP_091970242.1">
    <property type="nucleotide sequence ID" value="NZ_FOGZ01000018.1"/>
</dbReference>
<dbReference type="InterPro" id="IPR029068">
    <property type="entry name" value="Glyas_Bleomycin-R_OHBP_Dase"/>
</dbReference>
<evidence type="ECO:0000259" key="2">
    <source>
        <dbReference type="PROSITE" id="PS51819"/>
    </source>
</evidence>
<sequence length="158" mass="16972">MSAERPGGEAGVPRELRLDHVGVRVRDLEQAASAFERLLGYRRATEPVVNSRQGIRGLFLTKPGCLPIKLVTPLDPGSGGHFGLHHLAFITSDVEASLQELSVAGARVLAAPAPGEMFDDELIAFVYAAGINVELVTTDEWRARLPGDPRAAARPEEP</sequence>
<dbReference type="OrthoDB" id="7187210at2"/>
<dbReference type="SUPFAM" id="SSF54593">
    <property type="entry name" value="Glyoxalase/Bleomycin resistance protein/Dihydroxybiphenyl dioxygenase"/>
    <property type="match status" value="1"/>
</dbReference>
<dbReference type="STRING" id="64702.SAMN05443377_11815"/>
<dbReference type="Gene3D" id="3.10.180.10">
    <property type="entry name" value="2,3-Dihydroxybiphenyl 1,2-Dioxygenase, domain 1"/>
    <property type="match status" value="1"/>
</dbReference>
<dbReference type="Proteomes" id="UP000198815">
    <property type="component" value="Unassembled WGS sequence"/>
</dbReference>
<name>A0A1H9T2M6_9ACTN</name>
<dbReference type="InterPro" id="IPR037523">
    <property type="entry name" value="VOC_core"/>
</dbReference>
<dbReference type="PROSITE" id="PS51819">
    <property type="entry name" value="VOC"/>
    <property type="match status" value="1"/>
</dbReference>
<evidence type="ECO:0000313" key="3">
    <source>
        <dbReference type="EMBL" id="SER91398.1"/>
    </source>
</evidence>
<dbReference type="PANTHER" id="PTHR43048">
    <property type="entry name" value="METHYLMALONYL-COA EPIMERASE"/>
    <property type="match status" value="1"/>
</dbReference>
<dbReference type="InterPro" id="IPR051785">
    <property type="entry name" value="MMCE/EMCE_epimerase"/>
</dbReference>
<dbReference type="PANTHER" id="PTHR43048:SF3">
    <property type="entry name" value="METHYLMALONYL-COA EPIMERASE, MITOCHONDRIAL"/>
    <property type="match status" value="1"/>
</dbReference>
<evidence type="ECO:0000256" key="1">
    <source>
        <dbReference type="ARBA" id="ARBA00022723"/>
    </source>
</evidence>
<dbReference type="Pfam" id="PF13669">
    <property type="entry name" value="Glyoxalase_4"/>
    <property type="match status" value="1"/>
</dbReference>
<accession>A0A1H9T2M6</accession>
<dbReference type="GO" id="GO:0046872">
    <property type="term" value="F:metal ion binding"/>
    <property type="evidence" value="ECO:0007669"/>
    <property type="project" value="UniProtKB-KW"/>
</dbReference>